<proteinExistence type="predicted"/>
<organism evidence="1 2">
    <name type="scientific">Ixodes persulcatus</name>
    <name type="common">Taiga tick</name>
    <dbReference type="NCBI Taxonomy" id="34615"/>
    <lineage>
        <taxon>Eukaryota</taxon>
        <taxon>Metazoa</taxon>
        <taxon>Ecdysozoa</taxon>
        <taxon>Arthropoda</taxon>
        <taxon>Chelicerata</taxon>
        <taxon>Arachnida</taxon>
        <taxon>Acari</taxon>
        <taxon>Parasitiformes</taxon>
        <taxon>Ixodida</taxon>
        <taxon>Ixodoidea</taxon>
        <taxon>Ixodidae</taxon>
        <taxon>Ixodinae</taxon>
        <taxon>Ixodes</taxon>
    </lineage>
</organism>
<evidence type="ECO:0000313" key="2">
    <source>
        <dbReference type="Proteomes" id="UP000805193"/>
    </source>
</evidence>
<name>A0AC60PY91_IXOPE</name>
<dbReference type="EMBL" id="JABSTQ010009736">
    <property type="protein sequence ID" value="KAG0426269.1"/>
    <property type="molecule type" value="Genomic_DNA"/>
</dbReference>
<comment type="caution">
    <text evidence="1">The sequence shown here is derived from an EMBL/GenBank/DDBJ whole genome shotgun (WGS) entry which is preliminary data.</text>
</comment>
<reference evidence="1 2" key="1">
    <citation type="journal article" date="2020" name="Cell">
        <title>Large-Scale Comparative Analyses of Tick Genomes Elucidate Their Genetic Diversity and Vector Capacities.</title>
        <authorList>
            <consortium name="Tick Genome and Microbiome Consortium (TIGMIC)"/>
            <person name="Jia N."/>
            <person name="Wang J."/>
            <person name="Shi W."/>
            <person name="Du L."/>
            <person name="Sun Y."/>
            <person name="Zhan W."/>
            <person name="Jiang J.F."/>
            <person name="Wang Q."/>
            <person name="Zhang B."/>
            <person name="Ji P."/>
            <person name="Bell-Sakyi L."/>
            <person name="Cui X.M."/>
            <person name="Yuan T.T."/>
            <person name="Jiang B.G."/>
            <person name="Yang W.F."/>
            <person name="Lam T.T."/>
            <person name="Chang Q.C."/>
            <person name="Ding S.J."/>
            <person name="Wang X.J."/>
            <person name="Zhu J.G."/>
            <person name="Ruan X.D."/>
            <person name="Zhao L."/>
            <person name="Wei J.T."/>
            <person name="Ye R.Z."/>
            <person name="Que T.C."/>
            <person name="Du C.H."/>
            <person name="Zhou Y.H."/>
            <person name="Cheng J.X."/>
            <person name="Dai P.F."/>
            <person name="Guo W.B."/>
            <person name="Han X.H."/>
            <person name="Huang E.J."/>
            <person name="Li L.F."/>
            <person name="Wei W."/>
            <person name="Gao Y.C."/>
            <person name="Liu J.Z."/>
            <person name="Shao H.Z."/>
            <person name="Wang X."/>
            <person name="Wang C.C."/>
            <person name="Yang T.C."/>
            <person name="Huo Q.B."/>
            <person name="Li W."/>
            <person name="Chen H.Y."/>
            <person name="Chen S.E."/>
            <person name="Zhou L.G."/>
            <person name="Ni X.B."/>
            <person name="Tian J.H."/>
            <person name="Sheng Y."/>
            <person name="Liu T."/>
            <person name="Pan Y.S."/>
            <person name="Xia L.Y."/>
            <person name="Li J."/>
            <person name="Zhao F."/>
            <person name="Cao W.C."/>
        </authorList>
    </citation>
    <scope>NUCLEOTIDE SEQUENCE [LARGE SCALE GENOMIC DNA]</scope>
    <source>
        <strain evidence="1">Iper-2018</strain>
    </source>
</reference>
<accession>A0AC60PY91</accession>
<dbReference type="Proteomes" id="UP000805193">
    <property type="component" value="Unassembled WGS sequence"/>
</dbReference>
<keyword evidence="2" id="KW-1185">Reference proteome</keyword>
<evidence type="ECO:0000313" key="1">
    <source>
        <dbReference type="EMBL" id="KAG0426269.1"/>
    </source>
</evidence>
<gene>
    <name evidence="1" type="ORF">HPB47_026607</name>
</gene>
<sequence length="1146" mass="125263">MQTDFSDLLTLATAADAFAWSPLQPFQREAPFDAPLEPSVVPTPLRTGAIAPGSFLSAAAPPPAQSKAYRSPHGETAAAPHHTLLENAARRTETKWPFYRSTSRTYEEDLQPLLRAVRELLSPGYGSSAAFVDHGCAQGLPAHHLRDHRRGRKDRRPGTSCSRSSRDKSLCLWDLRSPNCQGVTHLTGRPVGNFDPESLIFAVGLNSELVKLYDLRAFDKGPFNTPDGKSILTSTNGAVIHLIDAFQGMPQQSLTGHTNNKWVPLEASFSPDSQFVFSGSTDGRVHVWSTAEGVGGFAYGGAQLRPHGPRPLCPVQPQVHDARGGLLDDPGDNVAPDTFVHHHKEETNRSTSSGTTCDTGLVSLATPALDVVCVPGEVSTVLELRQREVGRQALGCHGMVANEAVKGDPSRSSFETREATKSGLMSGIRLLESGREVDAFLGYHMQSPLSDSSGSEDLNRNFRGKEYNATTSPHVRTGSGLLVGVRSTVSGKDVDAFLGIPYAVPPVGNLRFRKPLPAPAWDGTYSATSKPTPCWQLDLRLTEDVFLNYSSASEDCLYLNVWRPAAPCRNSESCGPKLPVFVFIYGGGFQWGDSALFLHDGSNFASMSDVVFVSFNYRVGIFGFLSAESPELPGNMGLWDQNLALKWVQKNIEHFGGNPADVTVAGHSAGGISAGMHAVSPHSKGLMKRIIMQSGTPLAMVTIGAYKAGGQFINVASALGCYDRWKGFDEQLSDAMACLRELSASKIHETLKQESTFRQLFPPVTGDEFFPDDPLDAATWKKMSVKELIMGTTSNESTVFFQNIRLVAPQLSNLLSSNYRLTITIALKTMFNFPLGAGRDIVNAYFGDEEVHHDKDHVISMFCELLGDAMFYCPTHFFADVASRQGADVYRYVFAHKPSKSYFPAWMGVVHGADLGYMLGSLPFLHDESKLTPPVGPRIREILMDQTYTVEEEDFMKQVVSSWASFVRTGHVHPCVVVLAWTRERIYHNVWGVPHSVKLRHRKSGRTTLFSRRHIADPAKGSPSLLGQASGVDIALIPQMAASSLKTKGTGSVPISCRTSSTTGLFFTLSAAPTTTDLSVNYLVRLHVLPLHLARSTYQQQPRHSLEPNYYCSEIAPSPTLLQATTLGPTPPNEPLRHKQINYVFR</sequence>
<protein>
    <submittedName>
        <fullName evidence="1">Uncharacterized protein</fullName>
    </submittedName>
</protein>